<dbReference type="Pfam" id="PF03807">
    <property type="entry name" value="F420_oxidored"/>
    <property type="match status" value="1"/>
</dbReference>
<dbReference type="PANTHER" id="PTHR11645:SF0">
    <property type="entry name" value="PYRROLINE-5-CARBOXYLATE REDUCTASE 3"/>
    <property type="match status" value="1"/>
</dbReference>
<sequence length="267" mass="27578">MGTAILDGLIASGLSPANIKVSTKTAASAAKLVNRHTVSAFSIEELGQAADANSAATADADVIIVAVKPAYVIETLEQLRAPQLKADAIVISVAAGITTDAMQAALPQGNAVIRAMPNTPAIVGRAMTGIALGSRATSVNKELAEQLFATVGKTIVVEENRIDALSTISGSGPAYVFLLVEEFVKAAQHHGFTTEEANLLVNETFLGATELLVASGKDPAELRRQVTSPNGTTMQAIARMQAANLDQMFIEATDAALARAKEIAAGN</sequence>
<evidence type="ECO:0000256" key="1">
    <source>
        <dbReference type="ARBA" id="ARBA00005525"/>
    </source>
</evidence>
<dbReference type="Gene3D" id="1.10.3730.10">
    <property type="entry name" value="ProC C-terminal domain-like"/>
    <property type="match status" value="1"/>
</dbReference>
<keyword evidence="3" id="KW-0560">Oxidoreductase</keyword>
<dbReference type="HAMAP" id="MF_01925">
    <property type="entry name" value="P5C_reductase"/>
    <property type="match status" value="1"/>
</dbReference>
<dbReference type="PROSITE" id="PS00521">
    <property type="entry name" value="P5CR"/>
    <property type="match status" value="1"/>
</dbReference>
<comment type="similarity">
    <text evidence="1">Belongs to the pyrroline-5-carboxylate reductase family.</text>
</comment>
<dbReference type="AlphaFoldDB" id="A0A6J6NK23"/>
<evidence type="ECO:0000256" key="3">
    <source>
        <dbReference type="ARBA" id="ARBA00023002"/>
    </source>
</evidence>
<feature type="domain" description="Pyrroline-5-carboxylate reductase catalytic N-terminal" evidence="4">
    <location>
        <begin position="1"/>
        <end position="96"/>
    </location>
</feature>
<dbReference type="SUPFAM" id="SSF48179">
    <property type="entry name" value="6-phosphogluconate dehydrogenase C-terminal domain-like"/>
    <property type="match status" value="1"/>
</dbReference>
<organism evidence="6">
    <name type="scientific">freshwater metagenome</name>
    <dbReference type="NCBI Taxonomy" id="449393"/>
    <lineage>
        <taxon>unclassified sequences</taxon>
        <taxon>metagenomes</taxon>
        <taxon>ecological metagenomes</taxon>
    </lineage>
</organism>
<dbReference type="InterPro" id="IPR028939">
    <property type="entry name" value="P5C_Rdtase_cat_N"/>
</dbReference>
<evidence type="ECO:0000256" key="2">
    <source>
        <dbReference type="ARBA" id="ARBA00022857"/>
    </source>
</evidence>
<dbReference type="NCBIfam" id="TIGR00112">
    <property type="entry name" value="proC"/>
    <property type="match status" value="1"/>
</dbReference>
<dbReference type="GO" id="GO:0055129">
    <property type="term" value="P:L-proline biosynthetic process"/>
    <property type="evidence" value="ECO:0007669"/>
    <property type="project" value="TreeGrafter"/>
</dbReference>
<dbReference type="EMBL" id="CAEZXK010000014">
    <property type="protein sequence ID" value="CAB4686719.1"/>
    <property type="molecule type" value="Genomic_DNA"/>
</dbReference>
<dbReference type="InterPro" id="IPR008927">
    <property type="entry name" value="6-PGluconate_DH-like_C_sf"/>
</dbReference>
<dbReference type="PANTHER" id="PTHR11645">
    <property type="entry name" value="PYRROLINE-5-CARBOXYLATE REDUCTASE"/>
    <property type="match status" value="1"/>
</dbReference>
<dbReference type="PIRSF" id="PIRSF000193">
    <property type="entry name" value="Pyrrol-5-carb_rd"/>
    <property type="match status" value="1"/>
</dbReference>
<reference evidence="6" key="1">
    <citation type="submission" date="2020-05" db="EMBL/GenBank/DDBJ databases">
        <authorList>
            <person name="Chiriac C."/>
            <person name="Salcher M."/>
            <person name="Ghai R."/>
            <person name="Kavagutti S V."/>
        </authorList>
    </citation>
    <scope>NUCLEOTIDE SEQUENCE</scope>
</reference>
<evidence type="ECO:0000259" key="5">
    <source>
        <dbReference type="Pfam" id="PF14748"/>
    </source>
</evidence>
<evidence type="ECO:0000259" key="4">
    <source>
        <dbReference type="Pfam" id="PF03807"/>
    </source>
</evidence>
<dbReference type="Pfam" id="PF14748">
    <property type="entry name" value="P5CR_dimer"/>
    <property type="match status" value="1"/>
</dbReference>
<feature type="domain" description="Pyrroline-5-carboxylate reductase dimerisation" evidence="5">
    <location>
        <begin position="159"/>
        <end position="262"/>
    </location>
</feature>
<dbReference type="InterPro" id="IPR029036">
    <property type="entry name" value="P5CR_dimer"/>
</dbReference>
<evidence type="ECO:0000313" key="6">
    <source>
        <dbReference type="EMBL" id="CAB4686719.1"/>
    </source>
</evidence>
<dbReference type="InterPro" id="IPR000304">
    <property type="entry name" value="Pyrroline-COOH_reductase"/>
</dbReference>
<accession>A0A6J6NK23</accession>
<proteinExistence type="inferred from homology"/>
<gene>
    <name evidence="6" type="ORF">UFOPK2370_00682</name>
</gene>
<dbReference type="InterPro" id="IPR036291">
    <property type="entry name" value="NAD(P)-bd_dom_sf"/>
</dbReference>
<name>A0A6J6NK23_9ZZZZ</name>
<dbReference type="Gene3D" id="3.40.50.720">
    <property type="entry name" value="NAD(P)-binding Rossmann-like Domain"/>
    <property type="match status" value="1"/>
</dbReference>
<dbReference type="GO" id="GO:0004735">
    <property type="term" value="F:pyrroline-5-carboxylate reductase activity"/>
    <property type="evidence" value="ECO:0007669"/>
    <property type="project" value="InterPro"/>
</dbReference>
<dbReference type="InterPro" id="IPR053790">
    <property type="entry name" value="P5CR-like_CS"/>
</dbReference>
<protein>
    <submittedName>
        <fullName evidence="6">Unannotated protein</fullName>
    </submittedName>
</protein>
<dbReference type="SUPFAM" id="SSF51735">
    <property type="entry name" value="NAD(P)-binding Rossmann-fold domains"/>
    <property type="match status" value="1"/>
</dbReference>
<dbReference type="FunFam" id="1.10.3730.10:FF:000001">
    <property type="entry name" value="Pyrroline-5-carboxylate reductase"/>
    <property type="match status" value="1"/>
</dbReference>
<keyword evidence="2" id="KW-0521">NADP</keyword>